<evidence type="ECO:0000259" key="5">
    <source>
        <dbReference type="Pfam" id="PF23347"/>
    </source>
</evidence>
<dbReference type="GO" id="GO:0005643">
    <property type="term" value="C:nuclear pore"/>
    <property type="evidence" value="ECO:0007669"/>
    <property type="project" value="UniProtKB-ARBA"/>
</dbReference>
<evidence type="ECO:0000259" key="6">
    <source>
        <dbReference type="Pfam" id="PF23354"/>
    </source>
</evidence>
<evidence type="ECO:0000313" key="7">
    <source>
        <dbReference type="EMBL" id="RIB17521.1"/>
    </source>
</evidence>
<dbReference type="EMBL" id="QKWP01000600">
    <property type="protein sequence ID" value="RIB17521.1"/>
    <property type="molecule type" value="Genomic_DNA"/>
</dbReference>
<gene>
    <name evidence="7" type="ORF">C2G38_2187067</name>
</gene>
<dbReference type="InterPro" id="IPR056535">
    <property type="entry name" value="TPR_NUP160_M"/>
</dbReference>
<name>A0A397V6J1_9GLOM</name>
<dbReference type="PANTHER" id="PTHR21286:SF0">
    <property type="entry name" value="NUCLEAR PORE COMPLEX PROTEIN NUP160"/>
    <property type="match status" value="1"/>
</dbReference>
<sequence length="1487" mass="171934">MGTQHLYKNTNVSFECFTLQGEAITHELQTEDPPCIDQELDDEEIATQGSIYHSEADPTVYIAWRVTESGHVLELRRFLIHSQDINGEAVDQPGETTRAVRFKFSSSILPYVTFFTDPITRNLRCVVLLACRVLYRFDLPQRSLFSTRELPKTYYSRFEVTFLQELTPSLVHAVDYENIVIGCTDGTILYLQQQPIPHSFGIPEKINDDNFTQTVLGKNLFGKMMKLVFPRQDIPTIDTEEDGSQEQPIAFASYVHGYSHRYLICLCRNRRVVVWSLKTRRYLESNPLSFIQDDDTDTDLNDSEDWPLDYNEPLNPLPPNPKKYIQALVSSNIHSPMTFHFVVFIPTSSDGYFRLYRARVDASGGLREMYMIGQTFNNPSEQLQSRDFPFRNLVDMGLTHTHLVEESEPDNEDGPIWRQEWRLWALWKRNRQAALTYTNFNITYYGSIDSNIEDAITAIEMFNFGKRWEFVTKSPIKTHDHGYLANMLKDGDELLDHVQVYTDYLFSPGRFSTSIIKYALEKYVKNIVKDESEDFNILNIDGDLKQKVKQVVAKHIRLHNDRENDIPLENEHKTSVINEWLRFVLLCIEIQERASFPMSLSLVQSGSFVGITHQDSISVLRVCDILEFIQYYTGEEAHELNLSMSYNQLFPSYPMINEYEEIDMINVFAASNLVISSMTEIDLLNFDRKIIRTLSKPMMVSVAQSGSELYDNHLRHRLTPDLKAKIWFRLDLCSQLDRTLQTIIGALNDVKYILRERDDRIDTVKTTIFMDALIASAATDVIQSHYIIARNIFLLLVVILNTKPNSGHDQRVSMAMSTLYVHMILKWISEQSAYSDATTESTSINVDDGMFKRFSHLNMISATRGVSESPDLRYSLLYSLIVQQYPLNLRFRSQLMPIIITRGVQELLDKIGFLPEAPHVMVMAPETYAKFGHLLETSGYIGHLHQYVRLLLDTPANLYLHGKQLLKERKYDEAEYKFKRAGSGFAHDMSLPPYTAGPIIPSQDYIPGNLTAYYRHVAVLYENCEQPLHVINFCKLALEAFSNEQRQTPEGRNLVSQLYTKIFTNALKKDMFDLAYNAIASNPNPISQQANLRPFVRDMCEKKQVSKLLEFPFINFRRDFETILEFHARTHDIKESPNYSKICYTYYLSRHQNRDAARIMYQYANKVENMGSIFDNFQKGMTELASSYLSAINALEVLDKSLAWFHYNSLPPSDNVRARKRQRAVQELMNDDGEPITEVITIADLTKRYTMVMARLELGREFSDQVTPMKSQEAVKLCSFAGKFDLAISIAKLFEIPLDDVFDGMTRKCLSLINSNMPVSNMHKFSWVKGNESTQFIHRTDKDKAWAILRKYLDKYDKKEETLSRYRAVVLRTMLTVDSYVSIPEWLTSFYKKNNQVDHIRILLDFGRLSEATTATLDLIKLETDNHQHHERGKMASHCLPWNLIDSLMALFQDTLAKTFDPERKKIIEKLESDLSKAVESYCSEIC</sequence>
<feature type="domain" description="Nucleoporin Nup120/160 beta-propeller" evidence="4">
    <location>
        <begin position="61"/>
        <end position="627"/>
    </location>
</feature>
<keyword evidence="3" id="KW-0539">Nucleus</keyword>
<comment type="subcellular location">
    <subcellularLocation>
        <location evidence="1">Nucleus</location>
    </subcellularLocation>
</comment>
<evidence type="ECO:0000256" key="1">
    <source>
        <dbReference type="ARBA" id="ARBA00004123"/>
    </source>
</evidence>
<comment type="caution">
    <text evidence="7">The sequence shown here is derived from an EMBL/GenBank/DDBJ whole genome shotgun (WGS) entry which is preliminary data.</text>
</comment>
<keyword evidence="8" id="KW-1185">Reference proteome</keyword>
<evidence type="ECO:0000313" key="8">
    <source>
        <dbReference type="Proteomes" id="UP000266673"/>
    </source>
</evidence>
<feature type="domain" description="NUP160 middle TPR" evidence="6">
    <location>
        <begin position="931"/>
        <end position="1196"/>
    </location>
</feature>
<dbReference type="STRING" id="44941.A0A397V6J1"/>
<dbReference type="Pfam" id="PF11715">
    <property type="entry name" value="Beta-prop_Nup120_160"/>
    <property type="match status" value="1"/>
</dbReference>
<dbReference type="InterPro" id="IPR059141">
    <property type="entry name" value="Beta-prop_Nup120_160"/>
</dbReference>
<dbReference type="InterPro" id="IPR021717">
    <property type="entry name" value="Nucleoporin_Nup160"/>
</dbReference>
<accession>A0A397V6J1</accession>
<protein>
    <recommendedName>
        <fullName evidence="9">Nucleoporin Nup120/160-domain-containing protein</fullName>
    </recommendedName>
</protein>
<feature type="domain" description="NUP160 C-terminal TPR" evidence="5">
    <location>
        <begin position="1242"/>
        <end position="1477"/>
    </location>
</feature>
<dbReference type="GO" id="GO:0017056">
    <property type="term" value="F:structural constituent of nuclear pore"/>
    <property type="evidence" value="ECO:0007669"/>
    <property type="project" value="TreeGrafter"/>
</dbReference>
<evidence type="ECO:0000256" key="2">
    <source>
        <dbReference type="ARBA" id="ARBA00022448"/>
    </source>
</evidence>
<keyword evidence="2" id="KW-0813">Transport</keyword>
<dbReference type="Pfam" id="PF23347">
    <property type="entry name" value="TPR_Nup160_C"/>
    <property type="match status" value="1"/>
</dbReference>
<evidence type="ECO:0008006" key="9">
    <source>
        <dbReference type="Google" id="ProtNLM"/>
    </source>
</evidence>
<dbReference type="Pfam" id="PF23354">
    <property type="entry name" value="TPR_NUP160_120_M"/>
    <property type="match status" value="1"/>
</dbReference>
<proteinExistence type="predicted"/>
<dbReference type="PANTHER" id="PTHR21286">
    <property type="entry name" value="NUCLEAR PORE COMPLEX PROTEIN NUP160"/>
    <property type="match status" value="1"/>
</dbReference>
<evidence type="ECO:0000259" key="4">
    <source>
        <dbReference type="Pfam" id="PF11715"/>
    </source>
</evidence>
<evidence type="ECO:0000256" key="3">
    <source>
        <dbReference type="ARBA" id="ARBA00023242"/>
    </source>
</evidence>
<dbReference type="Proteomes" id="UP000266673">
    <property type="component" value="Unassembled WGS sequence"/>
</dbReference>
<dbReference type="OrthoDB" id="67716at2759"/>
<dbReference type="InterPro" id="IPR056536">
    <property type="entry name" value="TPR_NUP160_C"/>
</dbReference>
<organism evidence="7 8">
    <name type="scientific">Gigaspora rosea</name>
    <dbReference type="NCBI Taxonomy" id="44941"/>
    <lineage>
        <taxon>Eukaryota</taxon>
        <taxon>Fungi</taxon>
        <taxon>Fungi incertae sedis</taxon>
        <taxon>Mucoromycota</taxon>
        <taxon>Glomeromycotina</taxon>
        <taxon>Glomeromycetes</taxon>
        <taxon>Diversisporales</taxon>
        <taxon>Gigasporaceae</taxon>
        <taxon>Gigaspora</taxon>
    </lineage>
</organism>
<reference evidence="7 8" key="1">
    <citation type="submission" date="2018-06" db="EMBL/GenBank/DDBJ databases">
        <title>Comparative genomics reveals the genomic features of Rhizophagus irregularis, R. cerebriforme, R. diaphanum and Gigaspora rosea, and their symbiotic lifestyle signature.</title>
        <authorList>
            <person name="Morin E."/>
            <person name="San Clemente H."/>
            <person name="Chen E.C.H."/>
            <person name="De La Providencia I."/>
            <person name="Hainaut M."/>
            <person name="Kuo A."/>
            <person name="Kohler A."/>
            <person name="Murat C."/>
            <person name="Tang N."/>
            <person name="Roy S."/>
            <person name="Loubradou J."/>
            <person name="Henrissat B."/>
            <person name="Grigoriev I.V."/>
            <person name="Corradi N."/>
            <person name="Roux C."/>
            <person name="Martin F.M."/>
        </authorList>
    </citation>
    <scope>NUCLEOTIDE SEQUENCE [LARGE SCALE GENOMIC DNA]</scope>
    <source>
        <strain evidence="7 8">DAOM 194757</strain>
    </source>
</reference>